<evidence type="ECO:0000256" key="1">
    <source>
        <dbReference type="ARBA" id="ARBA00022801"/>
    </source>
</evidence>
<organism evidence="5">
    <name type="scientific">Neobacillus citreus</name>
    <dbReference type="NCBI Taxonomy" id="2833578"/>
    <lineage>
        <taxon>Bacteria</taxon>
        <taxon>Bacillati</taxon>
        <taxon>Bacillota</taxon>
        <taxon>Bacilli</taxon>
        <taxon>Bacillales</taxon>
        <taxon>Bacillaceae</taxon>
        <taxon>Neobacillus</taxon>
    </lineage>
</organism>
<comment type="caution">
    <text evidence="5">The sequence shown here is derived from an EMBL/GenBank/DDBJ whole genome shotgun (WGS) entry which is preliminary data.</text>
</comment>
<evidence type="ECO:0000259" key="4">
    <source>
        <dbReference type="PROSITE" id="PS51910"/>
    </source>
</evidence>
<sequence>MTKKILFFLLTVFMVLMTPIYTYAQVIHEVKSGDSLSKISRKYQINKDDLAKLNGLAKNTQLVLGQSLLIPGETYVVQPGESVWEIANRHAISEETLMRQNGLKSRVIIPGQKLSIPRPPKMNIWTGTYFVPKDKNSNAWMLENYKSTLTSIFVFEYRSDEQGNIIETPENQAHKIAWNKNLPPFATLTNLSEKGFDPNLTHKLISTPWLRQKFVKNIYSLLDSHDYKGVVIDFEQVKTKDRANLNQFIQELAAKLHPAGMEVMMAVPPKEGDQNPSYSSAYDYRILGKYLDRMFLMTYDWHWPGGPSGPIAPIDKVKLTLDYAVSVVDKSKLMLGIPQYAYDWVIGTNKRSGSAYSTQHAIDLYTGYQSQVHYDENAAAPWFRYVDKKGNLHEVWFEDPRSLLVKFRLVRQYGLAGMGCWHLGLTMPQTEKMLLEEFNVHKH</sequence>
<dbReference type="PANTHER" id="PTHR46066:SF2">
    <property type="entry name" value="CHITINASE DOMAIN-CONTAINING PROTEIN 1"/>
    <property type="match status" value="1"/>
</dbReference>
<evidence type="ECO:0000313" key="7">
    <source>
        <dbReference type="Proteomes" id="UP000677265"/>
    </source>
</evidence>
<dbReference type="InterPro" id="IPR011583">
    <property type="entry name" value="Chitinase_II/V-like_cat"/>
</dbReference>
<evidence type="ECO:0000256" key="2">
    <source>
        <dbReference type="ARBA" id="ARBA00023295"/>
    </source>
</evidence>
<reference evidence="5" key="1">
    <citation type="submission" date="2021-05" db="EMBL/GenBank/DDBJ databases">
        <title>Novel Bacillus species.</title>
        <authorList>
            <person name="Liu G."/>
        </authorList>
    </citation>
    <scope>NUCLEOTIDE SEQUENCE</scope>
    <source>
        <strain evidence="5 7">FJAT-50051</strain>
    </source>
</reference>
<evidence type="ECO:0000313" key="6">
    <source>
        <dbReference type="EMBL" id="MCH6266223.1"/>
    </source>
</evidence>
<dbReference type="EMBL" id="JAGYPE010000001">
    <property type="protein sequence ID" value="MBS4180741.1"/>
    <property type="molecule type" value="Genomic_DNA"/>
</dbReference>
<dbReference type="PROSITE" id="PS51782">
    <property type="entry name" value="LYSM"/>
    <property type="match status" value="2"/>
</dbReference>
<dbReference type="InterPro" id="IPR029070">
    <property type="entry name" value="Chitinase_insertion_sf"/>
</dbReference>
<dbReference type="PANTHER" id="PTHR46066">
    <property type="entry name" value="CHITINASE DOMAIN-CONTAINING PROTEIN 1 FAMILY MEMBER"/>
    <property type="match status" value="1"/>
</dbReference>
<dbReference type="InterPro" id="IPR001223">
    <property type="entry name" value="Glyco_hydro18_cat"/>
</dbReference>
<dbReference type="GO" id="GO:0005975">
    <property type="term" value="P:carbohydrate metabolic process"/>
    <property type="evidence" value="ECO:0007669"/>
    <property type="project" value="InterPro"/>
</dbReference>
<dbReference type="GO" id="GO:0070492">
    <property type="term" value="F:oligosaccharide binding"/>
    <property type="evidence" value="ECO:0007669"/>
    <property type="project" value="TreeGrafter"/>
</dbReference>
<dbReference type="GO" id="GO:0008061">
    <property type="term" value="F:chitin binding"/>
    <property type="evidence" value="ECO:0007669"/>
    <property type="project" value="InterPro"/>
</dbReference>
<dbReference type="InterPro" id="IPR017853">
    <property type="entry name" value="GH"/>
</dbReference>
<dbReference type="AlphaFoldDB" id="A0A942Y6L1"/>
<keyword evidence="7" id="KW-1185">Reference proteome</keyword>
<dbReference type="CDD" id="cd02874">
    <property type="entry name" value="GH18_CFLE_spore_hydrolase"/>
    <property type="match status" value="1"/>
</dbReference>
<dbReference type="Pfam" id="PF01476">
    <property type="entry name" value="LysM"/>
    <property type="match status" value="2"/>
</dbReference>
<evidence type="ECO:0000259" key="3">
    <source>
        <dbReference type="PROSITE" id="PS51782"/>
    </source>
</evidence>
<dbReference type="Gene3D" id="3.10.350.10">
    <property type="entry name" value="LysM domain"/>
    <property type="match status" value="2"/>
</dbReference>
<dbReference type="GO" id="GO:0012505">
    <property type="term" value="C:endomembrane system"/>
    <property type="evidence" value="ECO:0007669"/>
    <property type="project" value="TreeGrafter"/>
</dbReference>
<proteinExistence type="predicted"/>
<protein>
    <submittedName>
        <fullName evidence="5">Glycoside hydrolase family 18 protein</fullName>
    </submittedName>
    <submittedName>
        <fullName evidence="6">Glycosyl hydrolase family 18 protein</fullName>
    </submittedName>
</protein>
<dbReference type="InterPro" id="IPR036779">
    <property type="entry name" value="LysM_dom_sf"/>
</dbReference>
<gene>
    <name evidence="6" type="ORF">KHB02_011895</name>
    <name evidence="5" type="ORF">KHB02_04965</name>
</gene>
<dbReference type="CDD" id="cd00118">
    <property type="entry name" value="LysM"/>
    <property type="match status" value="2"/>
</dbReference>
<dbReference type="Proteomes" id="UP000677265">
    <property type="component" value="Unassembled WGS sequence"/>
</dbReference>
<feature type="domain" description="LysM" evidence="3">
    <location>
        <begin position="26"/>
        <end position="70"/>
    </location>
</feature>
<dbReference type="GO" id="GO:0016798">
    <property type="term" value="F:hydrolase activity, acting on glycosyl bonds"/>
    <property type="evidence" value="ECO:0007669"/>
    <property type="project" value="UniProtKB-KW"/>
</dbReference>
<feature type="domain" description="GH18" evidence="4">
    <location>
        <begin position="124"/>
        <end position="443"/>
    </location>
</feature>
<dbReference type="InterPro" id="IPR041704">
    <property type="entry name" value="CFLE_GH18"/>
</dbReference>
<dbReference type="SUPFAM" id="SSF51445">
    <property type="entry name" value="(Trans)glycosidases"/>
    <property type="match status" value="1"/>
</dbReference>
<dbReference type="PROSITE" id="PS51910">
    <property type="entry name" value="GH18_2"/>
    <property type="match status" value="1"/>
</dbReference>
<dbReference type="Gene3D" id="3.10.50.10">
    <property type="match status" value="1"/>
</dbReference>
<dbReference type="Gene3D" id="3.20.20.80">
    <property type="entry name" value="Glycosidases"/>
    <property type="match status" value="1"/>
</dbReference>
<feature type="domain" description="LysM" evidence="3">
    <location>
        <begin position="73"/>
        <end position="116"/>
    </location>
</feature>
<evidence type="ECO:0000313" key="5">
    <source>
        <dbReference type="EMBL" id="MBS4180741.1"/>
    </source>
</evidence>
<keyword evidence="2" id="KW-0326">Glycosidase</keyword>
<dbReference type="RefSeq" id="WP_213140688.1">
    <property type="nucleotide sequence ID" value="NZ_JAGYPE020000018.1"/>
</dbReference>
<dbReference type="SMART" id="SM00257">
    <property type="entry name" value="LysM"/>
    <property type="match status" value="2"/>
</dbReference>
<name>A0A942Y6L1_9BACI</name>
<dbReference type="InterPro" id="IPR018392">
    <property type="entry name" value="LysM"/>
</dbReference>
<dbReference type="EMBL" id="JAGYPE020000018">
    <property type="protein sequence ID" value="MCH6266223.1"/>
    <property type="molecule type" value="Genomic_DNA"/>
</dbReference>
<dbReference type="SMART" id="SM00636">
    <property type="entry name" value="Glyco_18"/>
    <property type="match status" value="1"/>
</dbReference>
<keyword evidence="1 5" id="KW-0378">Hydrolase</keyword>
<dbReference type="SUPFAM" id="SSF54106">
    <property type="entry name" value="LysM domain"/>
    <property type="match status" value="2"/>
</dbReference>
<accession>A0A942Y6L1</accession>
<dbReference type="Pfam" id="PF00704">
    <property type="entry name" value="Glyco_hydro_18"/>
    <property type="match status" value="1"/>
</dbReference>